<dbReference type="RefSeq" id="XP_033386236.1">
    <property type="nucleotide sequence ID" value="XM_033525826.1"/>
</dbReference>
<comment type="similarity">
    <text evidence="1 3">Belongs to the type-B carboxylesterase/lipase family.</text>
</comment>
<dbReference type="InterPro" id="IPR019826">
    <property type="entry name" value="Carboxylesterase_B_AS"/>
</dbReference>
<gene>
    <name evidence="5" type="ORF">BU24DRAFT_407863</name>
</gene>
<dbReference type="GO" id="GO:0052689">
    <property type="term" value="F:carboxylic ester hydrolase activity"/>
    <property type="evidence" value="ECO:0007669"/>
    <property type="project" value="TreeGrafter"/>
</dbReference>
<feature type="domain" description="Carboxylesterase type B" evidence="4">
    <location>
        <begin position="26"/>
        <end position="506"/>
    </location>
</feature>
<name>A0A6A5XYI8_9PLEO</name>
<dbReference type="PROSITE" id="PS00122">
    <property type="entry name" value="CARBOXYLESTERASE_B_1"/>
    <property type="match status" value="1"/>
</dbReference>
<dbReference type="PANTHER" id="PTHR43918:SF4">
    <property type="entry name" value="CARBOXYLIC ESTER HYDROLASE"/>
    <property type="match status" value="1"/>
</dbReference>
<dbReference type="InterPro" id="IPR019819">
    <property type="entry name" value="Carboxylesterase_B_CS"/>
</dbReference>
<evidence type="ECO:0000256" key="1">
    <source>
        <dbReference type="ARBA" id="ARBA00005964"/>
    </source>
</evidence>
<dbReference type="Gene3D" id="3.40.50.1820">
    <property type="entry name" value="alpha/beta hydrolase"/>
    <property type="match status" value="1"/>
</dbReference>
<dbReference type="EMBL" id="ML978068">
    <property type="protein sequence ID" value="KAF2017897.1"/>
    <property type="molecule type" value="Genomic_DNA"/>
</dbReference>
<keyword evidence="6" id="KW-1185">Reference proteome</keyword>
<sequence length="540" mass="58101">MPRFSRLFATTTWLFAASGSIVLGATSVTIGNGTVVGVSDHINGVEKFLGIPFAEQPTGRLRLRQAVPLQESFGTIQAQSFGASCFSTRDNSTEQSEDCLTLNIWRPTNASTEPLPVLVWLYGGGLTKGSTADPRFEGTSLTGISQKIGKPIILISINYRLGPFGFLNGKEMAELGLLNIGMLDQRLALHWIQENVGAFGGDPRRVTLAGESAGAVSIYSHMMAYGGRDDGLFRGAILESGGAFPLTPPDTGVFQKTFDSLITNTSCSSLKGATATEKLDCIRDLPVDVFRSKIGSATGQSIDGTFSPTSIQRAIPAGKYLKIATIVGTNTDEGTTSAPTGINETQQLFGKVAEGYFRPQLLPNETVSTLMSMYSTDPSKGCPYNTGKFRFSPGKLDKMACSIFGDIVQIGPARMIAQNLAKDGVPVYSYRFNHLKSNATSISKAIGTGVEQDFVFSNLIPEQPWDQQMAFQMSATWVSFAYGLNPNGAINETGLPEWPLYGNEASSMVFNGYGSWIETDTYRSEPVQYIIDHVLSDGAS</sequence>
<evidence type="ECO:0000313" key="5">
    <source>
        <dbReference type="EMBL" id="KAF2017897.1"/>
    </source>
</evidence>
<dbReference type="EC" id="3.1.1.-" evidence="3"/>
<dbReference type="AlphaFoldDB" id="A0A6A5XYI8"/>
<reference evidence="5" key="1">
    <citation type="journal article" date="2020" name="Stud. Mycol.">
        <title>101 Dothideomycetes genomes: a test case for predicting lifestyles and emergence of pathogens.</title>
        <authorList>
            <person name="Haridas S."/>
            <person name="Albert R."/>
            <person name="Binder M."/>
            <person name="Bloem J."/>
            <person name="Labutti K."/>
            <person name="Salamov A."/>
            <person name="Andreopoulos B."/>
            <person name="Baker S."/>
            <person name="Barry K."/>
            <person name="Bills G."/>
            <person name="Bluhm B."/>
            <person name="Cannon C."/>
            <person name="Castanera R."/>
            <person name="Culley D."/>
            <person name="Daum C."/>
            <person name="Ezra D."/>
            <person name="Gonzalez J."/>
            <person name="Henrissat B."/>
            <person name="Kuo A."/>
            <person name="Liang C."/>
            <person name="Lipzen A."/>
            <person name="Lutzoni F."/>
            <person name="Magnuson J."/>
            <person name="Mondo S."/>
            <person name="Nolan M."/>
            <person name="Ohm R."/>
            <person name="Pangilinan J."/>
            <person name="Park H.-J."/>
            <person name="Ramirez L."/>
            <person name="Alfaro M."/>
            <person name="Sun H."/>
            <person name="Tritt A."/>
            <person name="Yoshinaga Y."/>
            <person name="Zwiers L.-H."/>
            <person name="Turgeon B."/>
            <person name="Goodwin S."/>
            <person name="Spatafora J."/>
            <person name="Crous P."/>
            <person name="Grigoriev I."/>
        </authorList>
    </citation>
    <scope>NUCLEOTIDE SEQUENCE</scope>
    <source>
        <strain evidence="5">CBS 175.79</strain>
    </source>
</reference>
<dbReference type="SUPFAM" id="SSF53474">
    <property type="entry name" value="alpha/beta-Hydrolases"/>
    <property type="match status" value="1"/>
</dbReference>
<dbReference type="Pfam" id="PF00135">
    <property type="entry name" value="COesterase"/>
    <property type="match status" value="1"/>
</dbReference>
<evidence type="ECO:0000256" key="3">
    <source>
        <dbReference type="RuleBase" id="RU361235"/>
    </source>
</evidence>
<dbReference type="OrthoDB" id="408631at2759"/>
<evidence type="ECO:0000313" key="6">
    <source>
        <dbReference type="Proteomes" id="UP000799778"/>
    </source>
</evidence>
<dbReference type="InterPro" id="IPR050654">
    <property type="entry name" value="AChE-related_enzymes"/>
</dbReference>
<keyword evidence="2 3" id="KW-0378">Hydrolase</keyword>
<dbReference type="GeneID" id="54283223"/>
<accession>A0A6A5XYI8</accession>
<dbReference type="Proteomes" id="UP000799778">
    <property type="component" value="Unassembled WGS sequence"/>
</dbReference>
<proteinExistence type="inferred from homology"/>
<dbReference type="PANTHER" id="PTHR43918">
    <property type="entry name" value="ACETYLCHOLINESTERASE"/>
    <property type="match status" value="1"/>
</dbReference>
<evidence type="ECO:0000259" key="4">
    <source>
        <dbReference type="Pfam" id="PF00135"/>
    </source>
</evidence>
<evidence type="ECO:0000256" key="2">
    <source>
        <dbReference type="ARBA" id="ARBA00022801"/>
    </source>
</evidence>
<protein>
    <recommendedName>
        <fullName evidence="3">Carboxylic ester hydrolase</fullName>
        <ecNumber evidence="3">3.1.1.-</ecNumber>
    </recommendedName>
</protein>
<dbReference type="InterPro" id="IPR002018">
    <property type="entry name" value="CarbesteraseB"/>
</dbReference>
<dbReference type="PROSITE" id="PS00941">
    <property type="entry name" value="CARBOXYLESTERASE_B_2"/>
    <property type="match status" value="1"/>
</dbReference>
<organism evidence="5 6">
    <name type="scientific">Aaosphaeria arxii CBS 175.79</name>
    <dbReference type="NCBI Taxonomy" id="1450172"/>
    <lineage>
        <taxon>Eukaryota</taxon>
        <taxon>Fungi</taxon>
        <taxon>Dikarya</taxon>
        <taxon>Ascomycota</taxon>
        <taxon>Pezizomycotina</taxon>
        <taxon>Dothideomycetes</taxon>
        <taxon>Pleosporomycetidae</taxon>
        <taxon>Pleosporales</taxon>
        <taxon>Pleosporales incertae sedis</taxon>
        <taxon>Aaosphaeria</taxon>
    </lineage>
</organism>
<dbReference type="InterPro" id="IPR029058">
    <property type="entry name" value="AB_hydrolase_fold"/>
</dbReference>